<dbReference type="Proteomes" id="UP000078561">
    <property type="component" value="Unassembled WGS sequence"/>
</dbReference>
<dbReference type="Gene3D" id="2.30.30.700">
    <property type="entry name" value="SLA1 homology domain 1"/>
    <property type="match status" value="1"/>
</dbReference>
<dbReference type="PRINTS" id="PR00452">
    <property type="entry name" value="SH3DOMAIN"/>
</dbReference>
<feature type="compositionally biased region" description="Pro residues" evidence="13">
    <location>
        <begin position="846"/>
        <end position="855"/>
    </location>
</feature>
<dbReference type="Pfam" id="PF00018">
    <property type="entry name" value="SH3_1"/>
    <property type="match status" value="3"/>
</dbReference>
<dbReference type="EMBL" id="LT552109">
    <property type="protein sequence ID" value="SAL98499.1"/>
    <property type="molecule type" value="Genomic_DNA"/>
</dbReference>
<dbReference type="GO" id="GO:0030674">
    <property type="term" value="F:protein-macromolecule adaptor activity"/>
    <property type="evidence" value="ECO:0007669"/>
    <property type="project" value="InterPro"/>
</dbReference>
<feature type="region of interest" description="Disordered" evidence="13">
    <location>
        <begin position="598"/>
        <end position="635"/>
    </location>
</feature>
<dbReference type="InterPro" id="IPR035800">
    <property type="entry name" value="Sla1_SH3_1"/>
</dbReference>
<dbReference type="Gene3D" id="1.10.150.50">
    <property type="entry name" value="Transcription Factor, Ets-1"/>
    <property type="match status" value="1"/>
</dbReference>
<keyword evidence="16" id="KW-1185">Reference proteome</keyword>
<dbReference type="InterPro" id="IPR001452">
    <property type="entry name" value="SH3_domain"/>
</dbReference>
<evidence type="ECO:0000256" key="7">
    <source>
        <dbReference type="ARBA" id="ARBA00022583"/>
    </source>
</evidence>
<sequence length="1152" mass="128041">MKYLQVCLALYDYEARTPDEITITENDILYIIDKEDADWWKAELKQVSTEEPGPVGLVPASYMEEVAPIGKVRAEYDYDAQQEEELTFAEGQDMWLLERDDPDWYLVKLENGTIGLAPANYVQDIENAAQVTAPPPVPVTAPVQAPAPAPVPAPAPAPVETPLNPTPSLPPNLQVKTSGLNSTSTKEIDDEAQSWTVHDYDPIKKKKKKSKGNLLVGNAMLCYGSETDKTSPVQQYPILDVVKYLFDGKNLHIEIEDGGSPKVLDLQASSKSEAKAILVKITDSRKVAQVAGTQVSHKILAGASGTASPQPQQQATPSPLVAALATATTPRHAIPPPSTTTTTTTTTNEPRWAISLYEFTAEGGEEISIAENQQILVTDYDRDDGWWRVETIDGKSGILPTSYVEFHEDDNNHTAAPVAMTTDDVDREAHDEVEAYMRAKEQREREEQAEMQLHIDRTEQLEQQRRRQAEAAAAAEEAERKAEQQRRDEEERERRRKVQEAHQRQEVARQRQMEEERKRRESAVSPSSSSSGLSRSMSTRQDLPKPDPDRLRTWTDRSGSFKVEAQFLGYSGGKLRLHKSNGVKIDVPLERMSAEDIRWVERRTNQPVGSTSSSSSTTSAKKTTTDDGDKTPEMPTRPLAPAAAAAVVSPPAKKVNSSWDWFDWLMMIGIPMQEALVYSSAFKADNLDDSDLDKLTHKQMKMLGMKESHVQRMERYIDTGKVEPSSDNEGEASGATDKDQEERKKQIEADEQMARRLQSTWEEGTGKKASSRPKPAVSAPKDIHPDLLDLLGPSTPAVVTETTKNDLGGFSDDAWAPRPTKDIIEPQQPPAPQVQQQQPIVASPAPIAPVAPPAPVQESAPMQPTPPPPPPPEQQQQQQQQSKTIDPSLLQQWQNTSSSNTSSPSRANQLSLNQMSQQEQLLKYQQQQRQQALLEQQQQIIMQQQHHIQQQQLQQQQQQIQQLQQQATGFQGNNTGMVLYNQPQQPQMTGYPAMQPQPTGMMPSMMQQPTGMMQQQPTSMMQQQPTGMMTGQAIYQQQQQQQLQPQATGRNWSISTPDNPFGSSSPTPLNTQVTGVQFSTPNANVFTQSPQSSPAYLQQLQPQMTGIQQTELSGARDKYAAFRTPNADVFTPSGSMQHGQAGFPQQQGYRGW</sequence>
<feature type="compositionally biased region" description="Basic and acidic residues" evidence="13">
    <location>
        <begin position="542"/>
        <end position="555"/>
    </location>
</feature>
<evidence type="ECO:0000259" key="14">
    <source>
        <dbReference type="PROSITE" id="PS50002"/>
    </source>
</evidence>
<feature type="compositionally biased region" description="Low complexity" evidence="13">
    <location>
        <begin position="833"/>
        <end position="845"/>
    </location>
</feature>
<dbReference type="FunCoup" id="A0A163KUG4">
    <property type="interactions" value="259"/>
</dbReference>
<dbReference type="PROSITE" id="PS50002">
    <property type="entry name" value="SH3"/>
    <property type="match status" value="3"/>
</dbReference>
<keyword evidence="8" id="KW-0967">Endosome</keyword>
<dbReference type="InParanoid" id="A0A163KUG4"/>
<dbReference type="GO" id="GO:0030833">
    <property type="term" value="P:regulation of actin filament polymerization"/>
    <property type="evidence" value="ECO:0007669"/>
    <property type="project" value="TreeGrafter"/>
</dbReference>
<accession>A0A163KUG4</accession>
<dbReference type="GO" id="GO:0042802">
    <property type="term" value="F:identical protein binding"/>
    <property type="evidence" value="ECO:0007669"/>
    <property type="project" value="InterPro"/>
</dbReference>
<keyword evidence="10" id="KW-0963">Cytoplasm</keyword>
<feature type="compositionally biased region" description="Polar residues" evidence="13">
    <location>
        <begin position="1132"/>
        <end position="1152"/>
    </location>
</feature>
<dbReference type="Pfam" id="PF24081">
    <property type="entry name" value="PH_SLA1"/>
    <property type="match status" value="1"/>
</dbReference>
<keyword evidence="12" id="KW-0175">Coiled coil</keyword>
<proteinExistence type="inferred from homology"/>
<feature type="domain" description="SH3" evidence="14">
    <location>
        <begin position="2"/>
        <end position="68"/>
    </location>
</feature>
<evidence type="ECO:0000256" key="1">
    <source>
        <dbReference type="ARBA" id="ARBA00004125"/>
    </source>
</evidence>
<feature type="compositionally biased region" description="Basic and acidic residues" evidence="13">
    <location>
        <begin position="623"/>
        <end position="632"/>
    </location>
</feature>
<dbReference type="InterPro" id="IPR056996">
    <property type="entry name" value="PH_SLA1"/>
</dbReference>
<evidence type="ECO:0000256" key="4">
    <source>
        <dbReference type="ARBA" id="ARBA00007948"/>
    </source>
</evidence>
<keyword evidence="6 11" id="KW-0728">SH3 domain</keyword>
<dbReference type="STRING" id="4829.A0A163KUG4"/>
<evidence type="ECO:0000256" key="13">
    <source>
        <dbReference type="SAM" id="MobiDB-lite"/>
    </source>
</evidence>
<keyword evidence="10" id="KW-0206">Cytoskeleton</keyword>
<evidence type="ECO:0000256" key="8">
    <source>
        <dbReference type="ARBA" id="ARBA00022753"/>
    </source>
</evidence>
<dbReference type="GO" id="GO:0010008">
    <property type="term" value="C:endosome membrane"/>
    <property type="evidence" value="ECO:0007669"/>
    <property type="project" value="UniProtKB-SubCell"/>
</dbReference>
<dbReference type="Gene3D" id="2.30.30.40">
    <property type="entry name" value="SH3 Domains"/>
    <property type="match status" value="3"/>
</dbReference>
<evidence type="ECO:0000256" key="5">
    <source>
        <dbReference type="ARBA" id="ARBA00020357"/>
    </source>
</evidence>
<feature type="compositionally biased region" description="Pro residues" evidence="13">
    <location>
        <begin position="863"/>
        <end position="873"/>
    </location>
</feature>
<gene>
    <name evidence="15" type="primary">ABSGL_04036.1 scaffold 4782</name>
</gene>
<protein>
    <recommendedName>
        <fullName evidence="5">Actin cytoskeleton-regulatory complex protein SLA1</fullName>
    </recommendedName>
</protein>
<dbReference type="CDD" id="cd11773">
    <property type="entry name" value="SH3_Sla1p_1"/>
    <property type="match status" value="1"/>
</dbReference>
<dbReference type="SMART" id="SM00326">
    <property type="entry name" value="SH3"/>
    <property type="match status" value="3"/>
</dbReference>
<evidence type="ECO:0000256" key="3">
    <source>
        <dbReference type="ARBA" id="ARBA00004413"/>
    </source>
</evidence>
<reference evidence="15" key="1">
    <citation type="submission" date="2016-04" db="EMBL/GenBank/DDBJ databases">
        <authorList>
            <person name="Evans L.H."/>
            <person name="Alamgir A."/>
            <person name="Owens N."/>
            <person name="Weber N.D."/>
            <person name="Virtaneva K."/>
            <person name="Barbian K."/>
            <person name="Babar A."/>
            <person name="Rosenke K."/>
        </authorList>
    </citation>
    <scope>NUCLEOTIDE SEQUENCE [LARGE SCALE GENOMIC DNA]</scope>
    <source>
        <strain evidence="15">CBS 101.48</strain>
    </source>
</reference>
<feature type="region of interest" description="Disordered" evidence="13">
    <location>
        <begin position="461"/>
        <end position="555"/>
    </location>
</feature>
<feature type="region of interest" description="Disordered" evidence="13">
    <location>
        <begin position="719"/>
        <end position="886"/>
    </location>
</feature>
<dbReference type="GO" id="GO:0003779">
    <property type="term" value="F:actin binding"/>
    <property type="evidence" value="ECO:0007669"/>
    <property type="project" value="UniProtKB-KW"/>
</dbReference>
<evidence type="ECO:0000313" key="15">
    <source>
        <dbReference type="EMBL" id="SAL98499.1"/>
    </source>
</evidence>
<dbReference type="GO" id="GO:0043130">
    <property type="term" value="F:ubiquitin binding"/>
    <property type="evidence" value="ECO:0007669"/>
    <property type="project" value="InterPro"/>
</dbReference>
<dbReference type="PANTHER" id="PTHR15735">
    <property type="entry name" value="FCH AND DOUBLE SH3 DOMAINS PROTEIN"/>
    <property type="match status" value="1"/>
</dbReference>
<evidence type="ECO:0000256" key="2">
    <source>
        <dbReference type="ARBA" id="ARBA00004134"/>
    </source>
</evidence>
<feature type="domain" description="SH3" evidence="14">
    <location>
        <begin position="69"/>
        <end position="127"/>
    </location>
</feature>
<organism evidence="15">
    <name type="scientific">Absidia glauca</name>
    <name type="common">Pin mould</name>
    <dbReference type="NCBI Taxonomy" id="4829"/>
    <lineage>
        <taxon>Eukaryota</taxon>
        <taxon>Fungi</taxon>
        <taxon>Fungi incertae sedis</taxon>
        <taxon>Mucoromycota</taxon>
        <taxon>Mucoromycotina</taxon>
        <taxon>Mucoromycetes</taxon>
        <taxon>Mucorales</taxon>
        <taxon>Cunninghamellaceae</taxon>
        <taxon>Absidia</taxon>
    </lineage>
</organism>
<comment type="similarity">
    <text evidence="4">Belongs to the SLA1 family.</text>
</comment>
<dbReference type="OMA" id="FFLQAGC"/>
<dbReference type="GO" id="GO:0005886">
    <property type="term" value="C:plasma membrane"/>
    <property type="evidence" value="ECO:0007669"/>
    <property type="project" value="UniProtKB-SubCell"/>
</dbReference>
<dbReference type="InterPro" id="IPR013761">
    <property type="entry name" value="SAM/pointed_sf"/>
</dbReference>
<feature type="compositionally biased region" description="Basic and acidic residues" evidence="13">
    <location>
        <begin position="477"/>
        <end position="522"/>
    </location>
</feature>
<name>A0A163KUG4_ABSGL</name>
<dbReference type="InterPro" id="IPR007131">
    <property type="entry name" value="SHD1"/>
</dbReference>
<evidence type="ECO:0000256" key="6">
    <source>
        <dbReference type="ARBA" id="ARBA00022443"/>
    </source>
</evidence>
<feature type="compositionally biased region" description="Low complexity" evidence="13">
    <location>
        <begin position="610"/>
        <end position="622"/>
    </location>
</feature>
<keyword evidence="7" id="KW-0254">Endocytosis</keyword>
<comment type="subcellular location">
    <subcellularLocation>
        <location evidence="3">Cell membrane</location>
        <topology evidence="3">Peripheral membrane protein</topology>
        <orientation evidence="3">Cytoplasmic side</orientation>
    </subcellularLocation>
    <subcellularLocation>
        <location evidence="2">Cytoplasm</location>
        <location evidence="2">Cytoskeleton</location>
        <location evidence="2">Actin patch</location>
    </subcellularLocation>
    <subcellularLocation>
        <location evidence="1">Endosome membrane</location>
        <topology evidence="1">Peripheral membrane protein</topology>
        <orientation evidence="1">Cytoplasmic side</orientation>
    </subcellularLocation>
</comment>
<dbReference type="SUPFAM" id="SSF50044">
    <property type="entry name" value="SH3-domain"/>
    <property type="match status" value="3"/>
</dbReference>
<feature type="compositionally biased region" description="Low complexity" evidence="13">
    <location>
        <begin position="523"/>
        <end position="540"/>
    </location>
</feature>
<dbReference type="GO" id="GO:0006897">
    <property type="term" value="P:endocytosis"/>
    <property type="evidence" value="ECO:0007669"/>
    <property type="project" value="UniProtKB-KW"/>
</dbReference>
<evidence type="ECO:0000313" key="16">
    <source>
        <dbReference type="Proteomes" id="UP000078561"/>
    </source>
</evidence>
<keyword evidence="9" id="KW-0009">Actin-binding</keyword>
<feature type="coiled-coil region" evidence="12">
    <location>
        <begin position="946"/>
        <end position="973"/>
    </location>
</feature>
<feature type="domain" description="SH3" evidence="14">
    <location>
        <begin position="348"/>
        <end position="409"/>
    </location>
</feature>
<evidence type="ECO:0000256" key="10">
    <source>
        <dbReference type="ARBA" id="ARBA00023212"/>
    </source>
</evidence>
<dbReference type="InterPro" id="IPR036028">
    <property type="entry name" value="SH3-like_dom_sf"/>
</dbReference>
<dbReference type="Pfam" id="PF03983">
    <property type="entry name" value="SHD1"/>
    <property type="match status" value="1"/>
</dbReference>
<dbReference type="PANTHER" id="PTHR15735:SF21">
    <property type="entry name" value="PROTEIN NERVOUS WRECK"/>
    <property type="match status" value="1"/>
</dbReference>
<dbReference type="OrthoDB" id="5971719at2759"/>
<feature type="region of interest" description="Disordered" evidence="13">
    <location>
        <begin position="1130"/>
        <end position="1152"/>
    </location>
</feature>
<evidence type="ECO:0000256" key="9">
    <source>
        <dbReference type="ARBA" id="ARBA00023203"/>
    </source>
</evidence>
<evidence type="ECO:0000256" key="12">
    <source>
        <dbReference type="SAM" id="Coils"/>
    </source>
</evidence>
<evidence type="ECO:0000256" key="11">
    <source>
        <dbReference type="PROSITE-ProRule" id="PRU00192"/>
    </source>
</evidence>
<feature type="compositionally biased region" description="Basic and acidic residues" evidence="13">
    <location>
        <begin position="736"/>
        <end position="754"/>
    </location>
</feature>
<dbReference type="GO" id="GO:0030479">
    <property type="term" value="C:actin cortical patch"/>
    <property type="evidence" value="ECO:0007669"/>
    <property type="project" value="UniProtKB-SubCell"/>
</dbReference>
<dbReference type="AlphaFoldDB" id="A0A163KUG4"/>